<feature type="compositionally biased region" description="Basic residues" evidence="1">
    <location>
        <begin position="450"/>
        <end position="461"/>
    </location>
</feature>
<dbReference type="PANTHER" id="PTHR24414:SF199">
    <property type="entry name" value="F-BOX_KELCH-REPEAT PROTEIN SKIP6-LIKE"/>
    <property type="match status" value="1"/>
</dbReference>
<evidence type="ECO:0000313" key="2">
    <source>
        <dbReference type="EMBL" id="KAK3042753.1"/>
    </source>
</evidence>
<dbReference type="AlphaFoldDB" id="A0AA88XA91"/>
<organism evidence="2 3">
    <name type="scientific">Escallonia herrerae</name>
    <dbReference type="NCBI Taxonomy" id="1293975"/>
    <lineage>
        <taxon>Eukaryota</taxon>
        <taxon>Viridiplantae</taxon>
        <taxon>Streptophyta</taxon>
        <taxon>Embryophyta</taxon>
        <taxon>Tracheophyta</taxon>
        <taxon>Spermatophyta</taxon>
        <taxon>Magnoliopsida</taxon>
        <taxon>eudicotyledons</taxon>
        <taxon>Gunneridae</taxon>
        <taxon>Pentapetalae</taxon>
        <taxon>asterids</taxon>
        <taxon>campanulids</taxon>
        <taxon>Escalloniales</taxon>
        <taxon>Escalloniaceae</taxon>
        <taxon>Escallonia</taxon>
    </lineage>
</organism>
<feature type="region of interest" description="Disordered" evidence="1">
    <location>
        <begin position="64"/>
        <end position="83"/>
    </location>
</feature>
<dbReference type="InterPro" id="IPR050354">
    <property type="entry name" value="F-box/kelch-repeat_ARATH"/>
</dbReference>
<gene>
    <name evidence="2" type="ORF">RJ639_000811</name>
</gene>
<reference evidence="2" key="1">
    <citation type="submission" date="2022-12" db="EMBL/GenBank/DDBJ databases">
        <title>Draft genome assemblies for two species of Escallonia (Escalloniales).</title>
        <authorList>
            <person name="Chanderbali A."/>
            <person name="Dervinis C."/>
            <person name="Anghel I."/>
            <person name="Soltis D."/>
            <person name="Soltis P."/>
            <person name="Zapata F."/>
        </authorList>
    </citation>
    <scope>NUCLEOTIDE SEQUENCE</scope>
    <source>
        <strain evidence="2">UCBG64.0493</strain>
        <tissue evidence="2">Leaf</tissue>
    </source>
</reference>
<evidence type="ECO:0000313" key="3">
    <source>
        <dbReference type="Proteomes" id="UP001188597"/>
    </source>
</evidence>
<dbReference type="Pfam" id="PF01344">
    <property type="entry name" value="Kelch_1"/>
    <property type="match status" value="1"/>
</dbReference>
<dbReference type="InterPro" id="IPR006652">
    <property type="entry name" value="Kelch_1"/>
</dbReference>
<keyword evidence="3" id="KW-1185">Reference proteome</keyword>
<dbReference type="InterPro" id="IPR015915">
    <property type="entry name" value="Kelch-typ_b-propeller"/>
</dbReference>
<sequence>MSGEFYSQGGSSGPAGALALRPCSAGGAGAEKVFLVWGLQGNHCPAFGRRCWYTVTISGAESVETTGKGKGEKKGKRSRSVLEEEASVTRKSPIWKTKTVPSISSIACVKNCIYSLGARRKANVTMVTSRKVLCGDITCAEQGWQLAPRSCRMRRGRKNARSVTVDGKIYTFGGIEKDKEPWAEVLDPVTGQSFALSAPPFTLSEYLLFACAFDDGSERILVGYRNHGVMFVYSIRDNTWKVLEDKLESLYGLCEPVLVEGCLYWLALDANHISVYDLDRRMYFTGEIKCSKEGKLQLHNVAVADANYYPPFFHLGGDVFSLLWLQTVYTDGTMYYGHSHIVYVNFQVVKGMKSVIASAISTGNCYLDRELSTFHVLPLYNVRPCSAGAGGSSSPARAPALRPCSAGAGAGAGAEKVFLVWGIPYNADDGRLIWYTLTISGAESVETMGKGKRKQRGKRSRPILEEEPSVTKKNPIWKTEKVPSRSSIACVKSCIYSLGASRKVRFGDLSCAEQGWNLAPRSCRMICGRKYARSVPVDGKIFTFGGIKTDKEPWAEVLDPDMGQSFPLSAPPSILSEVNLFACAFDDDSKRILVGCLERGVMFVYSICSNTWEVLEDKLKDLYSMCEPVLVGGCLYWLCIDQICVYDLDSRMYLRGEIKFSNERKLLLYDIADSGYIPSFVHLGGDVFSLLWLERDYRHGDLSQIEWHSKIAYVNFRVVKGMKSVIASEISTGNYHLDSVLSTLQVLPL</sequence>
<protein>
    <submittedName>
        <fullName evidence="2">Uncharacterized protein</fullName>
    </submittedName>
</protein>
<proteinExistence type="predicted"/>
<dbReference type="Proteomes" id="UP001188597">
    <property type="component" value="Unassembled WGS sequence"/>
</dbReference>
<dbReference type="SUPFAM" id="SSF117281">
    <property type="entry name" value="Kelch motif"/>
    <property type="match status" value="2"/>
</dbReference>
<comment type="caution">
    <text evidence="2">The sequence shown here is derived from an EMBL/GenBank/DDBJ whole genome shotgun (WGS) entry which is preliminary data.</text>
</comment>
<accession>A0AA88XA91</accession>
<feature type="region of interest" description="Disordered" evidence="1">
    <location>
        <begin position="448"/>
        <end position="472"/>
    </location>
</feature>
<name>A0AA88XA91_9ASTE</name>
<dbReference type="Gene3D" id="2.120.10.80">
    <property type="entry name" value="Kelch-type beta propeller"/>
    <property type="match status" value="2"/>
</dbReference>
<dbReference type="EMBL" id="JAVXUP010000016">
    <property type="protein sequence ID" value="KAK3042753.1"/>
    <property type="molecule type" value="Genomic_DNA"/>
</dbReference>
<dbReference type="PANTHER" id="PTHR24414">
    <property type="entry name" value="F-BOX/KELCH-REPEAT PROTEIN SKIP4"/>
    <property type="match status" value="1"/>
</dbReference>
<evidence type="ECO:0000256" key="1">
    <source>
        <dbReference type="SAM" id="MobiDB-lite"/>
    </source>
</evidence>